<sequence>MFSPRPYREPSVVAIDKLIINLCKIDASQSGAGWSLEELLDAALEIRAMKSCSEPNARFLTSLAAWLSRLTQTPWVNYSSTDQNSPAPFHRDISRNCRGREIEYQAMVGYDSYRLALSSSGFGIVDLRSQPGDTLAFFAGSRELKVLRRVDTTISKSLELTRHVTQALGSFDVVASPVNYGRATGHWPTVEMKLWPLEDLEASKKAALAENTIAHCKIVGGCGAFWHFYASWAFSRDSFRIFALQ</sequence>
<comment type="caution">
    <text evidence="1">The sequence shown here is derived from an EMBL/GenBank/DDBJ whole genome shotgun (WGS) entry which is preliminary data.</text>
</comment>
<evidence type="ECO:0000313" key="1">
    <source>
        <dbReference type="EMBL" id="KAK3332739.1"/>
    </source>
</evidence>
<reference evidence="1" key="2">
    <citation type="submission" date="2023-06" db="EMBL/GenBank/DDBJ databases">
        <authorList>
            <consortium name="Lawrence Berkeley National Laboratory"/>
            <person name="Haridas S."/>
            <person name="Hensen N."/>
            <person name="Bonometti L."/>
            <person name="Westerberg I."/>
            <person name="Brannstrom I.O."/>
            <person name="Guillou S."/>
            <person name="Cros-Aarteil S."/>
            <person name="Calhoun S."/>
            <person name="Kuo A."/>
            <person name="Mondo S."/>
            <person name="Pangilinan J."/>
            <person name="Riley R."/>
            <person name="Labutti K."/>
            <person name="Andreopoulos B."/>
            <person name="Lipzen A."/>
            <person name="Chen C."/>
            <person name="Yanf M."/>
            <person name="Daum C."/>
            <person name="Ng V."/>
            <person name="Clum A."/>
            <person name="Steindorff A."/>
            <person name="Ohm R."/>
            <person name="Martin F."/>
            <person name="Silar P."/>
            <person name="Natvig D."/>
            <person name="Lalanne C."/>
            <person name="Gautier V."/>
            <person name="Ament-Velasquez S.L."/>
            <person name="Kruys A."/>
            <person name="Hutchinson M.I."/>
            <person name="Powell A.J."/>
            <person name="Barry K."/>
            <person name="Miller A.N."/>
            <person name="Grigoriev I.V."/>
            <person name="Debuchy R."/>
            <person name="Gladieux P."/>
            <person name="Thoren M.H."/>
            <person name="Johannesson H."/>
        </authorList>
    </citation>
    <scope>NUCLEOTIDE SEQUENCE</scope>
    <source>
        <strain evidence="1">SMH4131-1</strain>
    </source>
</reference>
<dbReference type="Proteomes" id="UP001286456">
    <property type="component" value="Unassembled WGS sequence"/>
</dbReference>
<protein>
    <submittedName>
        <fullName evidence="1">Uncharacterized protein</fullName>
    </submittedName>
</protein>
<name>A0AAE0IWV4_9PEZI</name>
<evidence type="ECO:0000313" key="2">
    <source>
        <dbReference type="Proteomes" id="UP001286456"/>
    </source>
</evidence>
<gene>
    <name evidence="1" type="ORF">B0T19DRAFT_416424</name>
</gene>
<dbReference type="EMBL" id="JAUEPO010000002">
    <property type="protein sequence ID" value="KAK3332739.1"/>
    <property type="molecule type" value="Genomic_DNA"/>
</dbReference>
<reference evidence="1" key="1">
    <citation type="journal article" date="2023" name="Mol. Phylogenet. Evol.">
        <title>Genome-scale phylogeny and comparative genomics of the fungal order Sordariales.</title>
        <authorList>
            <person name="Hensen N."/>
            <person name="Bonometti L."/>
            <person name="Westerberg I."/>
            <person name="Brannstrom I.O."/>
            <person name="Guillou S."/>
            <person name="Cros-Aarteil S."/>
            <person name="Calhoun S."/>
            <person name="Haridas S."/>
            <person name="Kuo A."/>
            <person name="Mondo S."/>
            <person name="Pangilinan J."/>
            <person name="Riley R."/>
            <person name="LaButti K."/>
            <person name="Andreopoulos B."/>
            <person name="Lipzen A."/>
            <person name="Chen C."/>
            <person name="Yan M."/>
            <person name="Daum C."/>
            <person name="Ng V."/>
            <person name="Clum A."/>
            <person name="Steindorff A."/>
            <person name="Ohm R.A."/>
            <person name="Martin F."/>
            <person name="Silar P."/>
            <person name="Natvig D.O."/>
            <person name="Lalanne C."/>
            <person name="Gautier V."/>
            <person name="Ament-Velasquez S.L."/>
            <person name="Kruys A."/>
            <person name="Hutchinson M.I."/>
            <person name="Powell A.J."/>
            <person name="Barry K."/>
            <person name="Miller A.N."/>
            <person name="Grigoriev I.V."/>
            <person name="Debuchy R."/>
            <person name="Gladieux P."/>
            <person name="Hiltunen Thoren M."/>
            <person name="Johannesson H."/>
        </authorList>
    </citation>
    <scope>NUCLEOTIDE SEQUENCE</scope>
    <source>
        <strain evidence="1">SMH4131-1</strain>
    </source>
</reference>
<proteinExistence type="predicted"/>
<accession>A0AAE0IWV4</accession>
<keyword evidence="2" id="KW-1185">Reference proteome</keyword>
<organism evidence="1 2">
    <name type="scientific">Cercophora scortea</name>
    <dbReference type="NCBI Taxonomy" id="314031"/>
    <lineage>
        <taxon>Eukaryota</taxon>
        <taxon>Fungi</taxon>
        <taxon>Dikarya</taxon>
        <taxon>Ascomycota</taxon>
        <taxon>Pezizomycotina</taxon>
        <taxon>Sordariomycetes</taxon>
        <taxon>Sordariomycetidae</taxon>
        <taxon>Sordariales</taxon>
        <taxon>Lasiosphaeriaceae</taxon>
        <taxon>Cercophora</taxon>
    </lineage>
</organism>
<dbReference type="AlphaFoldDB" id="A0AAE0IWV4"/>